<name>A0A4R0R302_9APHY</name>
<dbReference type="SUPFAM" id="SSF52047">
    <property type="entry name" value="RNI-like"/>
    <property type="match status" value="1"/>
</dbReference>
<dbReference type="EMBL" id="RWJN01000460">
    <property type="protein sequence ID" value="TCD61502.1"/>
    <property type="molecule type" value="Genomic_DNA"/>
</dbReference>
<dbReference type="Proteomes" id="UP000292702">
    <property type="component" value="Unassembled WGS sequence"/>
</dbReference>
<proteinExistence type="predicted"/>
<dbReference type="AlphaFoldDB" id="A0A4R0R302"/>
<sequence length="563" mass="63253">MDAQWAALEAELGYYSNGVAETKRKMNALRPLCRLPPETLGEIFALHADNTEIFVEDCTIIPSHVCHYWREVALSTPRMWTRVAIDRKLERVEAFLERSKQVPLRISVIYGMKVPANTWRIVLPEFARVASFCACLSQDTYNAVADLFPPSSSHLRTVLMVPEPAVGDALQKEIPDLFRRCSTPNLQKVHLAGYSIRWDKMVLPASLTSLTLLSDLRTGVASVQDPSESMRHMLDALRHLSSLQLLSLKHAIPPLQTVPLHPYLRQERFSLPKLQHLTIASSSASIIHVLNRIEFPPYALIELELDDFIPGDAFTSAIRFLVEAEEVEGDHHELENYIESLTMRERSLSFFKAGSDDQDWDHLTDNGHLKIILPTDTVPAVDSLHLVGGLLGSLHRLKHLFTAGIPITATSFASWLELLIATPELDFLWIDLQDLSQEAAAASTLKNLCDLLSLKDHSPHPSPDPTDPQTPTPTLLVPRLTRLSLISLCFTGTPPQHSKLLRALSREQNWRGESYVELFYEVLAVRQQKGVEIEELAMWNCMGLTAEDAIRIKGVVDQVDGTW</sequence>
<accession>A0A4R0R302</accession>
<reference evidence="1 2" key="1">
    <citation type="submission" date="2018-11" db="EMBL/GenBank/DDBJ databases">
        <title>Genome assembly of Steccherinum ochraceum LE-BIN_3174, the white-rot fungus of the Steccherinaceae family (The Residual Polyporoid clade, Polyporales, Basidiomycota).</title>
        <authorList>
            <person name="Fedorova T.V."/>
            <person name="Glazunova O.A."/>
            <person name="Landesman E.O."/>
            <person name="Moiseenko K.V."/>
            <person name="Psurtseva N.V."/>
            <person name="Savinova O.S."/>
            <person name="Shakhova N.V."/>
            <person name="Tyazhelova T.V."/>
            <person name="Vasina D.V."/>
        </authorList>
    </citation>
    <scope>NUCLEOTIDE SEQUENCE [LARGE SCALE GENOMIC DNA]</scope>
    <source>
        <strain evidence="1 2">LE-BIN_3174</strain>
    </source>
</reference>
<evidence type="ECO:0000313" key="1">
    <source>
        <dbReference type="EMBL" id="TCD61502.1"/>
    </source>
</evidence>
<dbReference type="OrthoDB" id="2803547at2759"/>
<comment type="caution">
    <text evidence="1">The sequence shown here is derived from an EMBL/GenBank/DDBJ whole genome shotgun (WGS) entry which is preliminary data.</text>
</comment>
<gene>
    <name evidence="1" type="ORF">EIP91_008368</name>
</gene>
<evidence type="ECO:0000313" key="2">
    <source>
        <dbReference type="Proteomes" id="UP000292702"/>
    </source>
</evidence>
<organism evidence="1 2">
    <name type="scientific">Steccherinum ochraceum</name>
    <dbReference type="NCBI Taxonomy" id="92696"/>
    <lineage>
        <taxon>Eukaryota</taxon>
        <taxon>Fungi</taxon>
        <taxon>Dikarya</taxon>
        <taxon>Basidiomycota</taxon>
        <taxon>Agaricomycotina</taxon>
        <taxon>Agaricomycetes</taxon>
        <taxon>Polyporales</taxon>
        <taxon>Steccherinaceae</taxon>
        <taxon>Steccherinum</taxon>
    </lineage>
</organism>
<keyword evidence="2" id="KW-1185">Reference proteome</keyword>
<protein>
    <submittedName>
        <fullName evidence="1">Uncharacterized protein</fullName>
    </submittedName>
</protein>